<evidence type="ECO:0000313" key="9">
    <source>
        <dbReference type="Proteomes" id="UP000236723"/>
    </source>
</evidence>
<dbReference type="PIRSF" id="PIRSF036666">
    <property type="entry name" value="G6S"/>
    <property type="match status" value="1"/>
</dbReference>
<comment type="similarity">
    <text evidence="1">Belongs to the sulfatase family.</text>
</comment>
<dbReference type="Pfam" id="PF00884">
    <property type="entry name" value="Sulfatase"/>
    <property type="match status" value="1"/>
</dbReference>
<dbReference type="PROSITE" id="PS00149">
    <property type="entry name" value="SULFATASE_2"/>
    <property type="match status" value="1"/>
</dbReference>
<keyword evidence="2" id="KW-0732">Signal</keyword>
<evidence type="ECO:0000256" key="5">
    <source>
        <dbReference type="PIRSR" id="PIRSR036666-50"/>
    </source>
</evidence>
<reference evidence="9" key="1">
    <citation type="submission" date="2016-10" db="EMBL/GenBank/DDBJ databases">
        <authorList>
            <person name="Varghese N."/>
            <person name="Submissions S."/>
        </authorList>
    </citation>
    <scope>NUCLEOTIDE SEQUENCE [LARGE SCALE GENOMIC DNA]</scope>
    <source>
        <strain evidence="9">DSM 43163</strain>
    </source>
</reference>
<accession>A0A1H6D2K1</accession>
<proteinExistence type="inferred from homology"/>
<sequence>MSRPNIVVIMTDDQDAASMAVMPNVRRLLVDQGTSYTNSYASYSLCCPSRATFMTGQYAHNHKVLDNQWPDGGYRRLPKETLPLWLGRSGYATVHIGKFLNQYGHDPEEIPPGWQEWYGLVGNFAYKMWGYRINENGTVRRYGKQKRENPKLYQTDVLANKAVNYIKRRAKSDRPFFLSFAPLAPHTEPPWKGDPDGTWRGPRPAPRHRGMFAKRPLPRPPSFNETDVKDKPRHLRPDRMSAARIKQVTADYRMRLESLQAVDEAVARIVRTVAEAGELDRTLFVFTSDNGYLLGQHRWPSNKTHPYEESIRIPLVLRGPGFAKGRKVATPVVNVDLPATILSVTGARAPVPTDGRPLQELARSNRARDVLIETGPRSSGAHWYAAIRTDRYLYVEHSTGARELYDLVTDPYQLSSKHNDPRTAPLQVTLSQRLRKLRVCSGRACP</sequence>
<dbReference type="PROSITE" id="PS00523">
    <property type="entry name" value="SULFATASE_1"/>
    <property type="match status" value="1"/>
</dbReference>
<comment type="PTM">
    <text evidence="5">The conversion to 3-oxoalanine (also known as C-formylglycine, FGly), of a serine or cysteine residue in prokaryotes and of a cysteine residue in eukaryotes, is critical for catalytic activity.</text>
</comment>
<name>A0A1H6D2K1_9ACTN</name>
<gene>
    <name evidence="8" type="ORF">SAMN04489712_112227</name>
</gene>
<evidence type="ECO:0000256" key="4">
    <source>
        <dbReference type="ARBA" id="ARBA00023180"/>
    </source>
</evidence>
<dbReference type="GO" id="GO:0008449">
    <property type="term" value="F:N-acetylglucosamine-6-sulfatase activity"/>
    <property type="evidence" value="ECO:0007669"/>
    <property type="project" value="InterPro"/>
</dbReference>
<evidence type="ECO:0000259" key="7">
    <source>
        <dbReference type="Pfam" id="PF00884"/>
    </source>
</evidence>
<keyword evidence="9" id="KW-1185">Reference proteome</keyword>
<dbReference type="SUPFAM" id="SSF53649">
    <property type="entry name" value="Alkaline phosphatase-like"/>
    <property type="match status" value="1"/>
</dbReference>
<evidence type="ECO:0000256" key="1">
    <source>
        <dbReference type="ARBA" id="ARBA00008779"/>
    </source>
</evidence>
<dbReference type="InterPro" id="IPR000917">
    <property type="entry name" value="Sulfatase_N"/>
</dbReference>
<evidence type="ECO:0000256" key="6">
    <source>
        <dbReference type="SAM" id="MobiDB-lite"/>
    </source>
</evidence>
<dbReference type="GO" id="GO:0030203">
    <property type="term" value="P:glycosaminoglycan metabolic process"/>
    <property type="evidence" value="ECO:0007669"/>
    <property type="project" value="InterPro"/>
</dbReference>
<evidence type="ECO:0000256" key="3">
    <source>
        <dbReference type="ARBA" id="ARBA00022801"/>
    </source>
</evidence>
<feature type="modified residue" description="3-oxoalanine (Cys)" evidence="5">
    <location>
        <position position="46"/>
    </location>
</feature>
<keyword evidence="4" id="KW-0325">Glycoprotein</keyword>
<feature type="compositionally biased region" description="Basic and acidic residues" evidence="6">
    <location>
        <begin position="226"/>
        <end position="238"/>
    </location>
</feature>
<dbReference type="AlphaFoldDB" id="A0A1H6D2K1"/>
<feature type="region of interest" description="Disordered" evidence="6">
    <location>
        <begin position="187"/>
        <end position="238"/>
    </location>
</feature>
<keyword evidence="3" id="KW-0378">Hydrolase</keyword>
<dbReference type="PANTHER" id="PTHR43108">
    <property type="entry name" value="N-ACETYLGLUCOSAMINE-6-SULFATASE FAMILY MEMBER"/>
    <property type="match status" value="1"/>
</dbReference>
<dbReference type="Gene3D" id="3.40.720.10">
    <property type="entry name" value="Alkaline Phosphatase, subunit A"/>
    <property type="match status" value="1"/>
</dbReference>
<dbReference type="CDD" id="cd16147">
    <property type="entry name" value="G6S"/>
    <property type="match status" value="1"/>
</dbReference>
<organism evidence="8 9">
    <name type="scientific">Thermomonospora echinospora</name>
    <dbReference type="NCBI Taxonomy" id="1992"/>
    <lineage>
        <taxon>Bacteria</taxon>
        <taxon>Bacillati</taxon>
        <taxon>Actinomycetota</taxon>
        <taxon>Actinomycetes</taxon>
        <taxon>Streptosporangiales</taxon>
        <taxon>Thermomonosporaceae</taxon>
        <taxon>Thermomonospora</taxon>
    </lineage>
</organism>
<dbReference type="EMBL" id="FNVO01000012">
    <property type="protein sequence ID" value="SEG79510.1"/>
    <property type="molecule type" value="Genomic_DNA"/>
</dbReference>
<dbReference type="InterPro" id="IPR024607">
    <property type="entry name" value="Sulfatase_CS"/>
</dbReference>
<dbReference type="InterPro" id="IPR012251">
    <property type="entry name" value="GlcNAc_6-SO4ase"/>
</dbReference>
<evidence type="ECO:0000256" key="2">
    <source>
        <dbReference type="ARBA" id="ARBA00022729"/>
    </source>
</evidence>
<dbReference type="InterPro" id="IPR017850">
    <property type="entry name" value="Alkaline_phosphatase_core_sf"/>
</dbReference>
<dbReference type="Proteomes" id="UP000236723">
    <property type="component" value="Unassembled WGS sequence"/>
</dbReference>
<protein>
    <submittedName>
        <fullName evidence="8">Arylsulfatase A</fullName>
    </submittedName>
</protein>
<evidence type="ECO:0000313" key="8">
    <source>
        <dbReference type="EMBL" id="SEG79510.1"/>
    </source>
</evidence>
<feature type="domain" description="Sulfatase N-terminal" evidence="7">
    <location>
        <begin position="4"/>
        <end position="346"/>
    </location>
</feature>
<dbReference type="PANTHER" id="PTHR43108:SF8">
    <property type="entry name" value="SD21168P"/>
    <property type="match status" value="1"/>
</dbReference>